<reference evidence="6 7" key="1">
    <citation type="submission" date="2016-10" db="EMBL/GenBank/DDBJ databases">
        <authorList>
            <person name="de Groot N.N."/>
        </authorList>
    </citation>
    <scope>NUCLEOTIDE SEQUENCE [LARGE SCALE GENOMIC DNA]</scope>
    <source>
        <strain evidence="6 7">CGMCC 1.9157</strain>
    </source>
</reference>
<feature type="chain" id="PRO_5011516100" evidence="5">
    <location>
        <begin position="25"/>
        <end position="331"/>
    </location>
</feature>
<dbReference type="OrthoDB" id="9803763at2"/>
<evidence type="ECO:0000256" key="1">
    <source>
        <dbReference type="ARBA" id="ARBA00004196"/>
    </source>
</evidence>
<evidence type="ECO:0000256" key="5">
    <source>
        <dbReference type="SAM" id="SignalP"/>
    </source>
</evidence>
<dbReference type="SUPFAM" id="SSF53850">
    <property type="entry name" value="Periplasmic binding protein-like II"/>
    <property type="match status" value="1"/>
</dbReference>
<comment type="similarity">
    <text evidence="2">Belongs to the bacterial solute-binding protein 7 family.</text>
</comment>
<dbReference type="InterPro" id="IPR038404">
    <property type="entry name" value="TRAP_DctP_sf"/>
</dbReference>
<accession>A0A1I5JAL7</accession>
<dbReference type="PANTHER" id="PTHR33376:SF4">
    <property type="entry name" value="SIALIC ACID-BINDING PERIPLASMIC PROTEIN SIAP"/>
    <property type="match status" value="1"/>
</dbReference>
<protein>
    <submittedName>
        <fullName evidence="6">Tripartite ATP-independent transporter solute receptor, DctP family</fullName>
    </submittedName>
</protein>
<dbReference type="AlphaFoldDB" id="A0A1I5JAL7"/>
<keyword evidence="3" id="KW-0813">Transport</keyword>
<gene>
    <name evidence="6" type="ORF">SAMN04488056_11150</name>
</gene>
<dbReference type="STRING" id="655353.SAMN04488056_11150"/>
<evidence type="ECO:0000313" key="7">
    <source>
        <dbReference type="Proteomes" id="UP000199236"/>
    </source>
</evidence>
<evidence type="ECO:0000313" key="6">
    <source>
        <dbReference type="EMBL" id="SFO69797.1"/>
    </source>
</evidence>
<dbReference type="GO" id="GO:0055085">
    <property type="term" value="P:transmembrane transport"/>
    <property type="evidence" value="ECO:0007669"/>
    <property type="project" value="InterPro"/>
</dbReference>
<organism evidence="6 7">
    <name type="scientific">Cohaesibacter marisflavi</name>
    <dbReference type="NCBI Taxonomy" id="655353"/>
    <lineage>
        <taxon>Bacteria</taxon>
        <taxon>Pseudomonadati</taxon>
        <taxon>Pseudomonadota</taxon>
        <taxon>Alphaproteobacteria</taxon>
        <taxon>Hyphomicrobiales</taxon>
        <taxon>Cohaesibacteraceae</taxon>
    </lineage>
</organism>
<dbReference type="InterPro" id="IPR018389">
    <property type="entry name" value="DctP_fam"/>
</dbReference>
<proteinExistence type="inferred from homology"/>
<evidence type="ECO:0000256" key="4">
    <source>
        <dbReference type="ARBA" id="ARBA00022729"/>
    </source>
</evidence>
<dbReference type="GO" id="GO:0030288">
    <property type="term" value="C:outer membrane-bounded periplasmic space"/>
    <property type="evidence" value="ECO:0007669"/>
    <property type="project" value="InterPro"/>
</dbReference>
<dbReference type="EMBL" id="FOVR01000011">
    <property type="protein sequence ID" value="SFO69797.1"/>
    <property type="molecule type" value="Genomic_DNA"/>
</dbReference>
<dbReference type="RefSeq" id="WP_090074528.1">
    <property type="nucleotide sequence ID" value="NZ_FOVR01000011.1"/>
</dbReference>
<keyword evidence="7" id="KW-1185">Reference proteome</keyword>
<dbReference type="NCBIfam" id="NF037995">
    <property type="entry name" value="TRAP_S1"/>
    <property type="match status" value="1"/>
</dbReference>
<dbReference type="Gene3D" id="3.40.190.170">
    <property type="entry name" value="Bacterial extracellular solute-binding protein, family 7"/>
    <property type="match status" value="1"/>
</dbReference>
<dbReference type="PANTHER" id="PTHR33376">
    <property type="match status" value="1"/>
</dbReference>
<evidence type="ECO:0000256" key="2">
    <source>
        <dbReference type="ARBA" id="ARBA00009023"/>
    </source>
</evidence>
<comment type="subcellular location">
    <subcellularLocation>
        <location evidence="1">Cell envelope</location>
    </subcellularLocation>
</comment>
<dbReference type="NCBIfam" id="TIGR00787">
    <property type="entry name" value="dctP"/>
    <property type="match status" value="1"/>
</dbReference>
<dbReference type="Pfam" id="PF03480">
    <property type="entry name" value="DctP"/>
    <property type="match status" value="1"/>
</dbReference>
<keyword evidence="4 5" id="KW-0732">Signal</keyword>
<dbReference type="Proteomes" id="UP000199236">
    <property type="component" value="Unassembled WGS sequence"/>
</dbReference>
<sequence length="331" mass="35856">MRILVNPVFGALLASALMAGTALAGNVTLRLGHVGAPVSPQQTIADLFAQKVQDYSAGSVKLQIFNSSTLGNERQLQDGVRSGTLDMTVAGTFSYFVPWAGALEAPMLYSSLDHFTNFFSSDKGKALMEAFEQDAGVKTLFVVPHGGFRYITMNDVEVKSPSDLKGVKIRNPNVPSFNIMAEAVGAIPTPIDFSELYVALQRGVVQGQHNPVGNIVGARLYEVQDSLSMVPWGISPHMVSMSTRAWEKLDKDQQDAVTRAASEVATEYPSIAVQDEEKLLDQIKDQITLIKPDDIDLDAFLAVFREKGLSALKSEYGDAAGKWLDAIDAAR</sequence>
<name>A0A1I5JAL7_9HYPH</name>
<evidence type="ECO:0000256" key="3">
    <source>
        <dbReference type="ARBA" id="ARBA00022448"/>
    </source>
</evidence>
<keyword evidence="6" id="KW-0675">Receptor</keyword>
<dbReference type="InterPro" id="IPR004682">
    <property type="entry name" value="TRAP_DctP"/>
</dbReference>
<dbReference type="PIRSF" id="PIRSF006470">
    <property type="entry name" value="DctB"/>
    <property type="match status" value="1"/>
</dbReference>
<feature type="signal peptide" evidence="5">
    <location>
        <begin position="1"/>
        <end position="24"/>
    </location>
</feature>